<name>A0ABT4VUG8_9HYPH</name>
<dbReference type="Gene3D" id="3.40.720.10">
    <property type="entry name" value="Alkaline Phosphatase, subunit A"/>
    <property type="match status" value="1"/>
</dbReference>
<dbReference type="InterPro" id="IPR017850">
    <property type="entry name" value="Alkaline_phosphatase_core_sf"/>
</dbReference>
<dbReference type="PANTHER" id="PTHR45953:SF1">
    <property type="entry name" value="IDURONATE 2-SULFATASE"/>
    <property type="match status" value="1"/>
</dbReference>
<evidence type="ECO:0000259" key="3">
    <source>
        <dbReference type="Pfam" id="PF00884"/>
    </source>
</evidence>
<dbReference type="EMBL" id="JAPJZH010000022">
    <property type="protein sequence ID" value="MDA4848361.1"/>
    <property type="molecule type" value="Genomic_DNA"/>
</dbReference>
<evidence type="ECO:0000313" key="5">
    <source>
        <dbReference type="Proteomes" id="UP001148313"/>
    </source>
</evidence>
<evidence type="ECO:0000313" key="4">
    <source>
        <dbReference type="EMBL" id="MDA4848361.1"/>
    </source>
</evidence>
<keyword evidence="1" id="KW-0479">Metal-binding</keyword>
<evidence type="ECO:0000256" key="1">
    <source>
        <dbReference type="ARBA" id="ARBA00022723"/>
    </source>
</evidence>
<dbReference type="Proteomes" id="UP001148313">
    <property type="component" value="Unassembled WGS sequence"/>
</dbReference>
<comment type="caution">
    <text evidence="4">The sequence shown here is derived from an EMBL/GenBank/DDBJ whole genome shotgun (WGS) entry which is preliminary data.</text>
</comment>
<feature type="domain" description="Sulfatase N-terminal" evidence="3">
    <location>
        <begin position="4"/>
        <end position="352"/>
    </location>
</feature>
<reference evidence="4" key="1">
    <citation type="submission" date="2022-11" db="EMBL/GenBank/DDBJ databases">
        <title>Hoeflea poritis sp. nov., isolated from scleractinian coral Porites lutea.</title>
        <authorList>
            <person name="Zhang G."/>
            <person name="Wei Q."/>
            <person name="Cai L."/>
        </authorList>
    </citation>
    <scope>NUCLEOTIDE SEQUENCE</scope>
    <source>
        <strain evidence="4">E7-10</strain>
    </source>
</reference>
<proteinExistence type="predicted"/>
<dbReference type="SUPFAM" id="SSF53649">
    <property type="entry name" value="Alkaline phosphatase-like"/>
    <property type="match status" value="1"/>
</dbReference>
<sequence>MTKPNILLIVTDHWMAQLLGCAGHPVVRTPTLDTIAQCGTRFTNAYSEHPVCIPARRSLMTGTSAREHGDRTFQAKLEMPAHLPTMAQTFREAGYQAQGVGKTHTYPQRDRLGFDDIQLDDEGRTHHGVTDDYEIFLGDNGWLGKQFGHGISNNGYGATTWHLPEEAHATSWATETMCRIIRRRDPKRPAFWYLGYRHPHPPLVPPQRFLEFYRDIEMDRSIRGEWCDEEELPVLLQGFQKRYNLSDVEADWARRHFYALCTQIDQKIGALIGTIREEGILDNTIVMFTSDHGESFGNHGIWAKQNFYESSANIPMIVMGKKGDRRVAAGAVEDRLVCLADVMPTLLDLAGIEIPETVTGRSMFGEARDHLYGEFGEGELSSRMIHDGRFKLIYYPAGNHFQLFDLEADPDELADVAALPEYSDKLAELKDKLCKELYGSDLEWLAGNDLKGLPNRTYRPAPNRGLGLTRGDQWPVPPINPDGLMNFFPELDDDAGASE</sequence>
<dbReference type="InterPro" id="IPR000917">
    <property type="entry name" value="Sulfatase_N"/>
</dbReference>
<keyword evidence="5" id="KW-1185">Reference proteome</keyword>
<keyword evidence="2" id="KW-0378">Hydrolase</keyword>
<protein>
    <submittedName>
        <fullName evidence="4">Sulfatase-like hydrolase/transferase</fullName>
    </submittedName>
</protein>
<organism evidence="4 5">
    <name type="scientific">Hoeflea poritis</name>
    <dbReference type="NCBI Taxonomy" id="2993659"/>
    <lineage>
        <taxon>Bacteria</taxon>
        <taxon>Pseudomonadati</taxon>
        <taxon>Pseudomonadota</taxon>
        <taxon>Alphaproteobacteria</taxon>
        <taxon>Hyphomicrobiales</taxon>
        <taxon>Rhizobiaceae</taxon>
        <taxon>Hoeflea</taxon>
    </lineage>
</organism>
<evidence type="ECO:0000256" key="2">
    <source>
        <dbReference type="ARBA" id="ARBA00022801"/>
    </source>
</evidence>
<accession>A0ABT4VUG8</accession>
<gene>
    <name evidence="4" type="ORF">OOZ53_23590</name>
</gene>
<dbReference type="Pfam" id="PF00884">
    <property type="entry name" value="Sulfatase"/>
    <property type="match status" value="1"/>
</dbReference>
<dbReference type="RefSeq" id="WP_271092222.1">
    <property type="nucleotide sequence ID" value="NZ_JAPJZH010000022.1"/>
</dbReference>
<dbReference type="PANTHER" id="PTHR45953">
    <property type="entry name" value="IDURONATE 2-SULFATASE"/>
    <property type="match status" value="1"/>
</dbReference>